<dbReference type="Proteomes" id="UP000252530">
    <property type="component" value="Unassembled WGS sequence"/>
</dbReference>
<dbReference type="Pfam" id="PF13472">
    <property type="entry name" value="Lipase_GDSL_2"/>
    <property type="match status" value="1"/>
</dbReference>
<evidence type="ECO:0000313" key="3">
    <source>
        <dbReference type="Proteomes" id="UP000252530"/>
    </source>
</evidence>
<accession>A0A366K9G5</accession>
<dbReference type="InterPro" id="IPR036514">
    <property type="entry name" value="SGNH_hydro_sf"/>
</dbReference>
<reference evidence="2 3" key="1">
    <citation type="submission" date="2017-10" db="EMBL/GenBank/DDBJ databases">
        <title>Bifidobacterium xylocopum sp. nov. and Bifidobacterium aemilianum sp. nov., from the carpenter bee (Xylocopa violacea) digestive tract.</title>
        <authorList>
            <person name="Alberoni D."/>
            <person name="Baffoni L."/>
            <person name="Di Gioia D."/>
            <person name="Gaggia F."/>
            <person name="Biavati B."/>
        </authorList>
    </citation>
    <scope>NUCLEOTIDE SEQUENCE [LARGE SCALE GENOMIC DNA]</scope>
    <source>
        <strain evidence="2 3">XV10</strain>
    </source>
</reference>
<dbReference type="InterPro" id="IPR051532">
    <property type="entry name" value="Ester_Hydrolysis_Enzymes"/>
</dbReference>
<feature type="domain" description="SGNH hydrolase-type esterase" evidence="1">
    <location>
        <begin position="51"/>
        <end position="237"/>
    </location>
</feature>
<protein>
    <submittedName>
        <fullName evidence="2">Lipase</fullName>
    </submittedName>
</protein>
<comment type="caution">
    <text evidence="2">The sequence shown here is derived from an EMBL/GenBank/DDBJ whole genome shotgun (WGS) entry which is preliminary data.</text>
</comment>
<dbReference type="EMBL" id="PDCG01000001">
    <property type="protein sequence ID" value="RBP98366.1"/>
    <property type="molecule type" value="Genomic_DNA"/>
</dbReference>
<dbReference type="OrthoDB" id="9804395at2"/>
<sequence>MPAVLDKPLATIEALWAKRHIHLAAEPEGDRFGSLRPDQAAEGAKTMLVLAVGDSMVAGCGVDRQADGFVPDLALGISRLTNRPVDWHAYGRLGATMKRVRYRLLPEARQALEASGPAEAKESADLLILCAGSNDIMAQRGLDEWRGDLTASIQQALDLAASVIVLSPGQMQNEPKLGPALKRLIEQAMNQQAAVSKEVCAHLGVPYLDLTHEYVGADQPDFYASDHFHPSKAGYQRMADAVLAQLSQDRSWLAQEH</sequence>
<name>A0A366K9G5_9BIFI</name>
<evidence type="ECO:0000259" key="1">
    <source>
        <dbReference type="Pfam" id="PF13472"/>
    </source>
</evidence>
<dbReference type="AlphaFoldDB" id="A0A366K9G5"/>
<dbReference type="SUPFAM" id="SSF52266">
    <property type="entry name" value="SGNH hydrolase"/>
    <property type="match status" value="1"/>
</dbReference>
<proteinExistence type="predicted"/>
<dbReference type="RefSeq" id="WP_113859344.1">
    <property type="nucleotide sequence ID" value="NZ_PDCG01000001.1"/>
</dbReference>
<dbReference type="PANTHER" id="PTHR30383">
    <property type="entry name" value="THIOESTERASE 1/PROTEASE 1/LYSOPHOSPHOLIPASE L1"/>
    <property type="match status" value="1"/>
</dbReference>
<dbReference type="InterPro" id="IPR013830">
    <property type="entry name" value="SGNH_hydro"/>
</dbReference>
<organism evidence="2 3">
    <name type="scientific">Bifidobacterium aemilianum</name>
    <dbReference type="NCBI Taxonomy" id="2493120"/>
    <lineage>
        <taxon>Bacteria</taxon>
        <taxon>Bacillati</taxon>
        <taxon>Actinomycetota</taxon>
        <taxon>Actinomycetes</taxon>
        <taxon>Bifidobacteriales</taxon>
        <taxon>Bifidobacteriaceae</taxon>
        <taxon>Bifidobacterium</taxon>
    </lineage>
</organism>
<dbReference type="Gene3D" id="3.40.50.1110">
    <property type="entry name" value="SGNH hydrolase"/>
    <property type="match status" value="1"/>
</dbReference>
<evidence type="ECO:0000313" key="2">
    <source>
        <dbReference type="EMBL" id="RBP98366.1"/>
    </source>
</evidence>
<dbReference type="CDD" id="cd01836">
    <property type="entry name" value="FeeA_FeeB_like"/>
    <property type="match status" value="1"/>
</dbReference>
<keyword evidence="3" id="KW-1185">Reference proteome</keyword>
<gene>
    <name evidence="2" type="ORF">CRD60_00360</name>
</gene>